<evidence type="ECO:0008006" key="2">
    <source>
        <dbReference type="Google" id="ProtNLM"/>
    </source>
</evidence>
<dbReference type="AlphaFoldDB" id="M8BLD3"/>
<dbReference type="EnsemblPlants" id="EMT22749">
    <property type="protein sequence ID" value="EMT22749"/>
    <property type="gene ID" value="F775_23378"/>
</dbReference>
<sequence length="211" mass="23364">MVPPSTGSIDFAPPLPLPWDDYDPPGYESPPIRPWYPPPPPSSDSDSGWVLAVLLVFVFVVCMIGVVLKVYRSKKAHTEAAAEAVAAAAARARELPHPRSLPGLESLWQRDEVRLPRTRATNPGVRATNPTARLPAFKYNRSMKHNVMGGEEAATCSVCLGVFQLGETKNCRTVGKNNLGFFLHMSNLDYDLIYRMLCKQSRGAWVEVRTE</sequence>
<organism evidence="1">
    <name type="scientific">Aegilops tauschii</name>
    <name type="common">Tausch's goatgrass</name>
    <name type="synonym">Aegilops squarrosa</name>
    <dbReference type="NCBI Taxonomy" id="37682"/>
    <lineage>
        <taxon>Eukaryota</taxon>
        <taxon>Viridiplantae</taxon>
        <taxon>Streptophyta</taxon>
        <taxon>Embryophyta</taxon>
        <taxon>Tracheophyta</taxon>
        <taxon>Spermatophyta</taxon>
        <taxon>Magnoliopsida</taxon>
        <taxon>Liliopsida</taxon>
        <taxon>Poales</taxon>
        <taxon>Poaceae</taxon>
        <taxon>BOP clade</taxon>
        <taxon>Pooideae</taxon>
        <taxon>Triticodae</taxon>
        <taxon>Triticeae</taxon>
        <taxon>Triticinae</taxon>
        <taxon>Aegilops</taxon>
    </lineage>
</organism>
<reference evidence="1" key="1">
    <citation type="submission" date="2015-06" db="UniProtKB">
        <authorList>
            <consortium name="EnsemblPlants"/>
        </authorList>
    </citation>
    <scope>IDENTIFICATION</scope>
</reference>
<protein>
    <recommendedName>
        <fullName evidence="2">RING-type domain-containing protein</fullName>
    </recommendedName>
</protein>
<name>M8BLD3_AEGTA</name>
<evidence type="ECO:0000313" key="1">
    <source>
        <dbReference type="EnsemblPlants" id="EMT22749"/>
    </source>
</evidence>
<proteinExistence type="predicted"/>
<accession>M8BLD3</accession>